<organism evidence="1 2">
    <name type="scientific">Pedobacter alpinus</name>
    <dbReference type="NCBI Taxonomy" id="1590643"/>
    <lineage>
        <taxon>Bacteria</taxon>
        <taxon>Pseudomonadati</taxon>
        <taxon>Bacteroidota</taxon>
        <taxon>Sphingobacteriia</taxon>
        <taxon>Sphingobacteriales</taxon>
        <taxon>Sphingobacteriaceae</taxon>
        <taxon>Pedobacter</taxon>
    </lineage>
</organism>
<accession>A0ABW5TS98</accession>
<reference evidence="2" key="1">
    <citation type="journal article" date="2019" name="Int. J. Syst. Evol. Microbiol.">
        <title>The Global Catalogue of Microorganisms (GCM) 10K type strain sequencing project: providing services to taxonomists for standard genome sequencing and annotation.</title>
        <authorList>
            <consortium name="The Broad Institute Genomics Platform"/>
            <consortium name="The Broad Institute Genome Sequencing Center for Infectious Disease"/>
            <person name="Wu L."/>
            <person name="Ma J."/>
        </authorList>
    </citation>
    <scope>NUCLEOTIDE SEQUENCE [LARGE SCALE GENOMIC DNA]</scope>
    <source>
        <strain evidence="2">KCTC 42456</strain>
    </source>
</reference>
<comment type="caution">
    <text evidence="1">The sequence shown here is derived from an EMBL/GenBank/DDBJ whole genome shotgun (WGS) entry which is preliminary data.</text>
</comment>
<keyword evidence="2" id="KW-1185">Reference proteome</keyword>
<gene>
    <name evidence="1" type="ORF">ACFSSE_04655</name>
</gene>
<dbReference type="Proteomes" id="UP001597546">
    <property type="component" value="Unassembled WGS sequence"/>
</dbReference>
<name>A0ABW5TS98_9SPHI</name>
<evidence type="ECO:0008006" key="3">
    <source>
        <dbReference type="Google" id="ProtNLM"/>
    </source>
</evidence>
<protein>
    <recommendedName>
        <fullName evidence="3">HEPN domain-containing protein</fullName>
    </recommendedName>
</protein>
<proteinExistence type="predicted"/>
<evidence type="ECO:0000313" key="1">
    <source>
        <dbReference type="EMBL" id="MFD2730986.1"/>
    </source>
</evidence>
<dbReference type="EMBL" id="JBHULV010000013">
    <property type="protein sequence ID" value="MFD2730986.1"/>
    <property type="molecule type" value="Genomic_DNA"/>
</dbReference>
<dbReference type="RefSeq" id="WP_379041731.1">
    <property type="nucleotide sequence ID" value="NZ_JBHSKW010000017.1"/>
</dbReference>
<sequence>MASLTLCTALELHIEFQRAIAIDKPRRFIAHSFVTFSRKLLAQYIYADAAKTQRNNFEIQSTSVMDSVKVIDMYNDAVQINLAYEERKYHWVQEFFRPDEALRHVETLFRDIKRVERELANLNNPVQ</sequence>
<evidence type="ECO:0000313" key="2">
    <source>
        <dbReference type="Proteomes" id="UP001597546"/>
    </source>
</evidence>